<evidence type="ECO:0000313" key="4">
    <source>
        <dbReference type="WBParaSite" id="SSLN_0000898501-mRNA-1"/>
    </source>
</evidence>
<feature type="transmembrane region" description="Helical" evidence="1">
    <location>
        <begin position="6"/>
        <end position="39"/>
    </location>
</feature>
<dbReference type="AlphaFoldDB" id="A0A183SWQ0"/>
<evidence type="ECO:0000313" key="3">
    <source>
        <dbReference type="Proteomes" id="UP000275846"/>
    </source>
</evidence>
<reference evidence="2 3" key="2">
    <citation type="submission" date="2018-11" db="EMBL/GenBank/DDBJ databases">
        <authorList>
            <consortium name="Pathogen Informatics"/>
        </authorList>
    </citation>
    <scope>NUCLEOTIDE SEQUENCE [LARGE SCALE GENOMIC DNA]</scope>
    <source>
        <strain evidence="2 3">NST_G2</strain>
    </source>
</reference>
<organism evidence="4">
    <name type="scientific">Schistocephalus solidus</name>
    <name type="common">Tapeworm</name>
    <dbReference type="NCBI Taxonomy" id="70667"/>
    <lineage>
        <taxon>Eukaryota</taxon>
        <taxon>Metazoa</taxon>
        <taxon>Spiralia</taxon>
        <taxon>Lophotrochozoa</taxon>
        <taxon>Platyhelminthes</taxon>
        <taxon>Cestoda</taxon>
        <taxon>Eucestoda</taxon>
        <taxon>Diphyllobothriidea</taxon>
        <taxon>Diphyllobothriidae</taxon>
        <taxon>Schistocephalus</taxon>
    </lineage>
</organism>
<dbReference type="EMBL" id="UYSU01034768">
    <property type="protein sequence ID" value="VDL95033.1"/>
    <property type="molecule type" value="Genomic_DNA"/>
</dbReference>
<accession>A0A183SWQ0</accession>
<reference evidence="4" key="1">
    <citation type="submission" date="2016-06" db="UniProtKB">
        <authorList>
            <consortium name="WormBaseParasite"/>
        </authorList>
    </citation>
    <scope>IDENTIFICATION</scope>
</reference>
<evidence type="ECO:0000256" key="1">
    <source>
        <dbReference type="SAM" id="Phobius"/>
    </source>
</evidence>
<dbReference type="WBParaSite" id="SSLN_0000898501-mRNA-1">
    <property type="protein sequence ID" value="SSLN_0000898501-mRNA-1"/>
    <property type="gene ID" value="SSLN_0000898501"/>
</dbReference>
<name>A0A183SWQ0_SCHSO</name>
<gene>
    <name evidence="2" type="ORF">SSLN_LOCUS8648</name>
</gene>
<sequence length="193" mass="21415">MEQPINAFFVAIAKMAAAAATVAVVVVVVVVAAWIYTALTFRVPTGVRMVDVPSHINTSTTSSLLHELHAWRTRAHARRFTQARANDNFTLRTLARKMAVWQENMELEAEVLSAMAATYWHAARVMAGADADLRLTLLLGPLEPWHQPRECSKPINGRHFTDWLQTTNDSLGSSNVDRGDDNWPDEAATGYCL</sequence>
<protein>
    <submittedName>
        <fullName evidence="4">DUF3336 domain-containing protein</fullName>
    </submittedName>
</protein>
<dbReference type="Proteomes" id="UP000275846">
    <property type="component" value="Unassembled WGS sequence"/>
</dbReference>
<keyword evidence="1" id="KW-1133">Transmembrane helix</keyword>
<keyword evidence="1" id="KW-0812">Transmembrane</keyword>
<evidence type="ECO:0000313" key="2">
    <source>
        <dbReference type="EMBL" id="VDL95033.1"/>
    </source>
</evidence>
<keyword evidence="1" id="KW-0472">Membrane</keyword>
<proteinExistence type="predicted"/>
<keyword evidence="3" id="KW-1185">Reference proteome</keyword>